<dbReference type="EMBL" id="JBHUKS010000012">
    <property type="protein sequence ID" value="MFD2469402.1"/>
    <property type="molecule type" value="Genomic_DNA"/>
</dbReference>
<evidence type="ECO:0000256" key="1">
    <source>
        <dbReference type="SAM" id="SignalP"/>
    </source>
</evidence>
<dbReference type="InterPro" id="IPR011050">
    <property type="entry name" value="Pectin_lyase_fold/virulence"/>
</dbReference>
<feature type="signal peptide" evidence="1">
    <location>
        <begin position="1"/>
        <end position="23"/>
    </location>
</feature>
<keyword evidence="1" id="KW-0732">Signal</keyword>
<reference evidence="4" key="1">
    <citation type="journal article" date="2019" name="Int. J. Syst. Evol. Microbiol.">
        <title>The Global Catalogue of Microorganisms (GCM) 10K type strain sequencing project: providing services to taxonomists for standard genome sequencing and annotation.</title>
        <authorList>
            <consortium name="The Broad Institute Genomics Platform"/>
            <consortium name="The Broad Institute Genome Sequencing Center for Infectious Disease"/>
            <person name="Wu L."/>
            <person name="Ma J."/>
        </authorList>
    </citation>
    <scope>NUCLEOTIDE SEQUENCE [LARGE SCALE GENOMIC DNA]</scope>
    <source>
        <strain evidence="4">CGMCC 4.7641</strain>
    </source>
</reference>
<dbReference type="Proteomes" id="UP001597483">
    <property type="component" value="Unassembled WGS sequence"/>
</dbReference>
<name>A0ABW5H7X8_9PSEU</name>
<dbReference type="Gene3D" id="2.160.20.10">
    <property type="entry name" value="Single-stranded right-handed beta-helix, Pectin lyase-like"/>
    <property type="match status" value="1"/>
</dbReference>
<organism evidence="3 4">
    <name type="scientific">Amycolatopsis silviterrae</name>
    <dbReference type="NCBI Taxonomy" id="1656914"/>
    <lineage>
        <taxon>Bacteria</taxon>
        <taxon>Bacillati</taxon>
        <taxon>Actinomycetota</taxon>
        <taxon>Actinomycetes</taxon>
        <taxon>Pseudonocardiales</taxon>
        <taxon>Pseudonocardiaceae</taxon>
        <taxon>Amycolatopsis</taxon>
    </lineage>
</organism>
<evidence type="ECO:0000259" key="2">
    <source>
        <dbReference type="Pfam" id="PF13229"/>
    </source>
</evidence>
<dbReference type="InterPro" id="IPR012334">
    <property type="entry name" value="Pectin_lyas_fold"/>
</dbReference>
<gene>
    <name evidence="3" type="ORF">ACFSVL_18605</name>
</gene>
<evidence type="ECO:0000313" key="4">
    <source>
        <dbReference type="Proteomes" id="UP001597483"/>
    </source>
</evidence>
<sequence length="263" mass="27583">MRALTTVPVLLAVLLAIPAVLTAAAPAAQSAGSRLHITAGGTPNHPRVYSGGGKHVRGIDVDADWVVVEGFTLDRPSAPGVEIRGDHVTLRDTTITAPQGGDGDGIRFFGDYIAIQHNTISRTSNRGGAHADCMQTFSSDSPPSNHVRIEGNRCEKIDNMCLMAEGPNDGEGDGKGHTTDFLIKDNFCETLVASQTLMFEDVQRATITGNTFAAGPDHAIGLAIHSTGARVEGNRVDPSIPCEVGIDDSSREGYSGPEPGCDP</sequence>
<feature type="domain" description="Right handed beta helix" evidence="2">
    <location>
        <begin position="58"/>
        <end position="235"/>
    </location>
</feature>
<accession>A0ABW5H7X8</accession>
<comment type="caution">
    <text evidence="3">The sequence shown here is derived from an EMBL/GenBank/DDBJ whole genome shotgun (WGS) entry which is preliminary data.</text>
</comment>
<proteinExistence type="predicted"/>
<protein>
    <submittedName>
        <fullName evidence="3">Right-handed parallel beta-helix repeat-containing protein</fullName>
    </submittedName>
</protein>
<dbReference type="RefSeq" id="WP_378305753.1">
    <property type="nucleotide sequence ID" value="NZ_JBHUKS010000012.1"/>
</dbReference>
<evidence type="ECO:0000313" key="3">
    <source>
        <dbReference type="EMBL" id="MFD2469402.1"/>
    </source>
</evidence>
<feature type="chain" id="PRO_5045458579" evidence="1">
    <location>
        <begin position="24"/>
        <end position="263"/>
    </location>
</feature>
<keyword evidence="4" id="KW-1185">Reference proteome</keyword>
<dbReference type="Pfam" id="PF13229">
    <property type="entry name" value="Beta_helix"/>
    <property type="match status" value="1"/>
</dbReference>
<dbReference type="InterPro" id="IPR039448">
    <property type="entry name" value="Beta_helix"/>
</dbReference>
<dbReference type="SUPFAM" id="SSF51126">
    <property type="entry name" value="Pectin lyase-like"/>
    <property type="match status" value="1"/>
</dbReference>